<dbReference type="Proteomes" id="UP000596660">
    <property type="component" value="Unplaced"/>
</dbReference>
<proteinExistence type="predicted"/>
<sequence length="74" mass="8672">MVYRGIKNLKGDPARLKRKVEYYVCSVKSYLALEEAAAKRQRYKQVTRDILAQFEFLKQAEFNLANEQKKGKSN</sequence>
<dbReference type="AlphaFoldDB" id="A0A803LJ34"/>
<evidence type="ECO:0000313" key="2">
    <source>
        <dbReference type="Proteomes" id="UP000596660"/>
    </source>
</evidence>
<dbReference type="EnsemblPlants" id="AUR62013981-RA">
    <property type="protein sequence ID" value="AUR62013981-RA:cds"/>
    <property type="gene ID" value="AUR62013981"/>
</dbReference>
<reference evidence="1" key="1">
    <citation type="journal article" date="2017" name="Nature">
        <title>The genome of Chenopodium quinoa.</title>
        <authorList>
            <person name="Jarvis D.E."/>
            <person name="Ho Y.S."/>
            <person name="Lightfoot D.J."/>
            <person name="Schmoeckel S.M."/>
            <person name="Li B."/>
            <person name="Borm T.J.A."/>
            <person name="Ohyanagi H."/>
            <person name="Mineta K."/>
            <person name="Michell C.T."/>
            <person name="Saber N."/>
            <person name="Kharbatia N.M."/>
            <person name="Rupper R.R."/>
            <person name="Sharp A.R."/>
            <person name="Dally N."/>
            <person name="Boughton B.A."/>
            <person name="Woo Y.H."/>
            <person name="Gao G."/>
            <person name="Schijlen E.G.W.M."/>
            <person name="Guo X."/>
            <person name="Momin A.A."/>
            <person name="Negrao S."/>
            <person name="Al-Babili S."/>
            <person name="Gehring C."/>
            <person name="Roessner U."/>
            <person name="Jung C."/>
            <person name="Murphy K."/>
            <person name="Arold S.T."/>
            <person name="Gojobori T."/>
            <person name="van der Linden C.G."/>
            <person name="van Loo E.N."/>
            <person name="Jellen E.N."/>
            <person name="Maughan P.J."/>
            <person name="Tester M."/>
        </authorList>
    </citation>
    <scope>NUCLEOTIDE SEQUENCE [LARGE SCALE GENOMIC DNA]</scope>
    <source>
        <strain evidence="1">cv. PI 614886</strain>
    </source>
</reference>
<evidence type="ECO:0000313" key="1">
    <source>
        <dbReference type="EnsemblPlants" id="AUR62013981-RA:cds"/>
    </source>
</evidence>
<name>A0A803LJ34_CHEQI</name>
<accession>A0A803LJ34</accession>
<reference evidence="1" key="2">
    <citation type="submission" date="2021-03" db="UniProtKB">
        <authorList>
            <consortium name="EnsemblPlants"/>
        </authorList>
    </citation>
    <scope>IDENTIFICATION</scope>
</reference>
<keyword evidence="2" id="KW-1185">Reference proteome</keyword>
<protein>
    <submittedName>
        <fullName evidence="1">Uncharacterized protein</fullName>
    </submittedName>
</protein>
<organism evidence="1 2">
    <name type="scientific">Chenopodium quinoa</name>
    <name type="common">Quinoa</name>
    <dbReference type="NCBI Taxonomy" id="63459"/>
    <lineage>
        <taxon>Eukaryota</taxon>
        <taxon>Viridiplantae</taxon>
        <taxon>Streptophyta</taxon>
        <taxon>Embryophyta</taxon>
        <taxon>Tracheophyta</taxon>
        <taxon>Spermatophyta</taxon>
        <taxon>Magnoliopsida</taxon>
        <taxon>eudicotyledons</taxon>
        <taxon>Gunneridae</taxon>
        <taxon>Pentapetalae</taxon>
        <taxon>Caryophyllales</taxon>
        <taxon>Chenopodiaceae</taxon>
        <taxon>Chenopodioideae</taxon>
        <taxon>Atripliceae</taxon>
        <taxon>Chenopodium</taxon>
    </lineage>
</organism>
<dbReference type="Gramene" id="AUR62013981-RA">
    <property type="protein sequence ID" value="AUR62013981-RA:cds"/>
    <property type="gene ID" value="AUR62013981"/>
</dbReference>